<organism evidence="10 12">
    <name type="scientific">Turicibacter bilis</name>
    <dbReference type="NCBI Taxonomy" id="2735723"/>
    <lineage>
        <taxon>Bacteria</taxon>
        <taxon>Bacillati</taxon>
        <taxon>Bacillota</taxon>
        <taxon>Erysipelotrichia</taxon>
        <taxon>Erysipelotrichales</taxon>
        <taxon>Turicibacteraceae</taxon>
        <taxon>Turicibacter</taxon>
    </lineage>
</organism>
<feature type="transmembrane region" description="Helical" evidence="8">
    <location>
        <begin position="54"/>
        <end position="87"/>
    </location>
</feature>
<dbReference type="AlphaFoldDB" id="A0A9Q9CGK6"/>
<evidence type="ECO:0000256" key="3">
    <source>
        <dbReference type="ARBA" id="ARBA00022475"/>
    </source>
</evidence>
<evidence type="ECO:0000256" key="4">
    <source>
        <dbReference type="ARBA" id="ARBA00022692"/>
    </source>
</evidence>
<dbReference type="Proteomes" id="UP001058072">
    <property type="component" value="Chromosome"/>
</dbReference>
<keyword evidence="3" id="KW-1003">Cell membrane</keyword>
<dbReference type="RefSeq" id="WP_212724789.1">
    <property type="nucleotide sequence ID" value="NZ_CP071249.1"/>
</dbReference>
<feature type="transmembrane region" description="Helical" evidence="8">
    <location>
        <begin position="133"/>
        <end position="157"/>
    </location>
</feature>
<evidence type="ECO:0000313" key="11">
    <source>
        <dbReference type="Proteomes" id="UP001058016"/>
    </source>
</evidence>
<reference evidence="10 11" key="1">
    <citation type="submission" date="2021-03" db="EMBL/GenBank/DDBJ databases">
        <title>Comparative Genomics and Metabolomics in the genus Turicibacter.</title>
        <authorList>
            <person name="Maki J."/>
            <person name="Looft T."/>
        </authorList>
    </citation>
    <scope>NUCLEOTIDE SEQUENCE</scope>
    <source>
        <strain evidence="10">ISU324</strain>
        <strain evidence="9 11">MMM721</strain>
    </source>
</reference>
<feature type="transmembrane region" description="Helical" evidence="8">
    <location>
        <begin position="99"/>
        <end position="121"/>
    </location>
</feature>
<feature type="transmembrane region" description="Helical" evidence="8">
    <location>
        <begin position="31"/>
        <end position="48"/>
    </location>
</feature>
<dbReference type="EMBL" id="CP071250">
    <property type="protein sequence ID" value="UUF08165.1"/>
    <property type="molecule type" value="Genomic_DNA"/>
</dbReference>
<evidence type="ECO:0000256" key="8">
    <source>
        <dbReference type="SAM" id="Phobius"/>
    </source>
</evidence>
<protein>
    <submittedName>
        <fullName evidence="10">Rod shape-determining protein MreD</fullName>
    </submittedName>
</protein>
<keyword evidence="6 8" id="KW-1133">Transmembrane helix</keyword>
<dbReference type="GO" id="GO:0008360">
    <property type="term" value="P:regulation of cell shape"/>
    <property type="evidence" value="ECO:0007669"/>
    <property type="project" value="UniProtKB-KW"/>
</dbReference>
<dbReference type="Pfam" id="PF04093">
    <property type="entry name" value="MreD"/>
    <property type="match status" value="1"/>
</dbReference>
<dbReference type="NCBIfam" id="TIGR03426">
    <property type="entry name" value="shape_MreD"/>
    <property type="match status" value="1"/>
</dbReference>
<dbReference type="Proteomes" id="UP001058016">
    <property type="component" value="Chromosome"/>
</dbReference>
<evidence type="ECO:0000313" key="12">
    <source>
        <dbReference type="Proteomes" id="UP001058072"/>
    </source>
</evidence>
<evidence type="ECO:0000256" key="5">
    <source>
        <dbReference type="ARBA" id="ARBA00022960"/>
    </source>
</evidence>
<dbReference type="EMBL" id="CP071249">
    <property type="protein sequence ID" value="UUF06937.1"/>
    <property type="molecule type" value="Genomic_DNA"/>
</dbReference>
<name>A0A9Q9CGK6_9FIRM</name>
<accession>A0A9Q9CGK6</accession>
<sequence length="172" mass="20136">MSRLIITFVTCFVLDNLLVIFLPIQPIVGHYMIIPNVFLICLALFTFYDKGIRPIIFACIFGLLYDICYTDLIGLYTCLFPIITFILLRFISQTMPVNLLSMMALVMGVVVFEEWFVYFIVNTMKTTNMSVMIFIKFILIPTAIFNTLITIPLYPILKSQFRKYQRQFLNEF</sequence>
<keyword evidence="7 8" id="KW-0472">Membrane</keyword>
<comment type="similarity">
    <text evidence="2">Belongs to the MreD family.</text>
</comment>
<evidence type="ECO:0000256" key="1">
    <source>
        <dbReference type="ARBA" id="ARBA00004651"/>
    </source>
</evidence>
<keyword evidence="4 8" id="KW-0812">Transmembrane</keyword>
<evidence type="ECO:0000256" key="6">
    <source>
        <dbReference type="ARBA" id="ARBA00022989"/>
    </source>
</evidence>
<keyword evidence="11" id="KW-1185">Reference proteome</keyword>
<keyword evidence="5" id="KW-0133">Cell shape</keyword>
<evidence type="ECO:0000256" key="2">
    <source>
        <dbReference type="ARBA" id="ARBA00007776"/>
    </source>
</evidence>
<evidence type="ECO:0000313" key="10">
    <source>
        <dbReference type="EMBL" id="UUF08165.1"/>
    </source>
</evidence>
<evidence type="ECO:0000313" key="9">
    <source>
        <dbReference type="EMBL" id="UUF06937.1"/>
    </source>
</evidence>
<feature type="transmembrane region" description="Helical" evidence="8">
    <location>
        <begin position="6"/>
        <end position="24"/>
    </location>
</feature>
<comment type="subcellular location">
    <subcellularLocation>
        <location evidence="1">Cell membrane</location>
        <topology evidence="1">Multi-pass membrane protein</topology>
    </subcellularLocation>
</comment>
<proteinExistence type="inferred from homology"/>
<dbReference type="InterPro" id="IPR007227">
    <property type="entry name" value="Cell_shape_determining_MreD"/>
</dbReference>
<dbReference type="GO" id="GO:0005886">
    <property type="term" value="C:plasma membrane"/>
    <property type="evidence" value="ECO:0007669"/>
    <property type="project" value="UniProtKB-SubCell"/>
</dbReference>
<evidence type="ECO:0000256" key="7">
    <source>
        <dbReference type="ARBA" id="ARBA00023136"/>
    </source>
</evidence>
<gene>
    <name evidence="10" type="primary">mreD</name>
    <name evidence="9" type="ORF">J0J69_05320</name>
    <name evidence="10" type="ORF">J0J70_11295</name>
</gene>